<keyword evidence="2" id="KW-1133">Transmembrane helix</keyword>
<sequence length="342" mass="38070">MNPQRNLNDSDIENAGHPGYVSPSANAAPKPLSDGKYAQPVPHQKGVRSFHALKVILISGLLLAAAIGVIAVVLLFAQSSTKRTTNEQKKTSETKLDPLTAQQTIERTAVYFKGQEKAKTPLTIPIKVKGKNFYTVIPDVDILQSLAGYVSKEMSKQQRESIEKSLDYDKFVKKVFSEGDEKTAYLADFTRDDVVCQLSVDPAEHDTKGDWTELRCLDISAYTPYADAQQPLAKAYSAVTSTATHYGFIGKPVPKDGALSGYKLVEIPVGAVTNQRMTTPDNLGMFYQMPDGLWYYFRDRNRDVYVECENFTGENQRRAYADQPCRRRSTGTIETVKYGGKR</sequence>
<accession>A0ABY8WUT9</accession>
<dbReference type="Proteomes" id="UP001177295">
    <property type="component" value="Chromosome"/>
</dbReference>
<protein>
    <submittedName>
        <fullName evidence="3">Uncharacterized protein</fullName>
    </submittedName>
</protein>
<dbReference type="RefSeq" id="WP_376753656.1">
    <property type="nucleotide sequence ID" value="NZ_CP124550.1"/>
</dbReference>
<organism evidence="3 4">
    <name type="scientific">Candidatus Southlakia epibionticum</name>
    <dbReference type="NCBI Taxonomy" id="3043284"/>
    <lineage>
        <taxon>Bacteria</taxon>
        <taxon>Candidatus Saccharimonadota</taxon>
        <taxon>Candidatus Saccharimonadia</taxon>
        <taxon>Candidatus Saccharimonadales</taxon>
        <taxon>Candidatus Saccharimonadaceae</taxon>
        <taxon>Candidatus Southlakia</taxon>
    </lineage>
</organism>
<evidence type="ECO:0000313" key="4">
    <source>
        <dbReference type="Proteomes" id="UP001177295"/>
    </source>
</evidence>
<evidence type="ECO:0000256" key="2">
    <source>
        <dbReference type="SAM" id="Phobius"/>
    </source>
</evidence>
<dbReference type="EMBL" id="CP124550">
    <property type="protein sequence ID" value="WIO46110.1"/>
    <property type="molecule type" value="Genomic_DNA"/>
</dbReference>
<keyword evidence="2" id="KW-0472">Membrane</keyword>
<feature type="region of interest" description="Disordered" evidence="1">
    <location>
        <begin position="1"/>
        <end position="40"/>
    </location>
</feature>
<keyword evidence="2" id="KW-0812">Transmembrane</keyword>
<gene>
    <name evidence="3" type="ORF">SEML1_0489</name>
</gene>
<name>A0ABY8WUT9_9BACT</name>
<keyword evidence="4" id="KW-1185">Reference proteome</keyword>
<evidence type="ECO:0000313" key="3">
    <source>
        <dbReference type="EMBL" id="WIO46110.1"/>
    </source>
</evidence>
<proteinExistence type="predicted"/>
<feature type="transmembrane region" description="Helical" evidence="2">
    <location>
        <begin position="55"/>
        <end position="77"/>
    </location>
</feature>
<evidence type="ECO:0000256" key="1">
    <source>
        <dbReference type="SAM" id="MobiDB-lite"/>
    </source>
</evidence>
<reference evidence="3 4" key="1">
    <citation type="journal article" date="2023" name="Cell">
        <title>Genetic manipulation of Patescibacteria provides mechanistic insights into microbial dark matter and the epibiotic lifestyle.</title>
        <authorList>
            <person name="Wang Y."/>
            <person name="Gallagher L.A."/>
            <person name="Andrade P.A."/>
            <person name="Liu A."/>
            <person name="Humphreys I.R."/>
            <person name="Turkarslan S."/>
            <person name="Cutler K.J."/>
            <person name="Arrieta-Ortiz M.L."/>
            <person name="Li Y."/>
            <person name="Radey M.C."/>
            <person name="McLean J.S."/>
            <person name="Cong Q."/>
            <person name="Baker D."/>
            <person name="Baliga N.S."/>
            <person name="Peterson S.B."/>
            <person name="Mougous J.D."/>
        </authorList>
    </citation>
    <scope>NUCLEOTIDE SEQUENCE [LARGE SCALE GENOMIC DNA]</scope>
    <source>
        <strain evidence="3 4">ML1</strain>
    </source>
</reference>